<dbReference type="InterPro" id="IPR011990">
    <property type="entry name" value="TPR-like_helical_dom_sf"/>
</dbReference>
<dbReference type="InterPro" id="IPR010466">
    <property type="entry name" value="DUF1058"/>
</dbReference>
<gene>
    <name evidence="2" type="ORF">A7Q10_06825</name>
</gene>
<dbReference type="PROSITE" id="PS51257">
    <property type="entry name" value="PROKAR_LIPOPROTEIN"/>
    <property type="match status" value="1"/>
</dbReference>
<accession>A0A4Y8PDG5</accession>
<keyword evidence="1" id="KW-1133">Transmembrane helix</keyword>
<evidence type="ECO:0008006" key="4">
    <source>
        <dbReference type="Google" id="ProtNLM"/>
    </source>
</evidence>
<dbReference type="Pfam" id="PF06347">
    <property type="entry name" value="SH3_4"/>
    <property type="match status" value="1"/>
</dbReference>
<dbReference type="AlphaFoldDB" id="A0A4Y8PDG5"/>
<comment type="caution">
    <text evidence="2">The sequence shown here is derived from an EMBL/GenBank/DDBJ whole genome shotgun (WGS) entry which is preliminary data.</text>
</comment>
<dbReference type="Pfam" id="PF13584">
    <property type="entry name" value="BatD"/>
    <property type="match status" value="1"/>
</dbReference>
<keyword evidence="1" id="KW-0812">Transmembrane</keyword>
<name>A0A4Y8PDG5_9BACT</name>
<dbReference type="PANTHER" id="PTHR40940:SF2">
    <property type="entry name" value="BATD"/>
    <property type="match status" value="1"/>
</dbReference>
<proteinExistence type="predicted"/>
<dbReference type="PANTHER" id="PTHR40940">
    <property type="entry name" value="PROTEIN BATD-RELATED"/>
    <property type="match status" value="1"/>
</dbReference>
<dbReference type="Proteomes" id="UP000297713">
    <property type="component" value="Unassembled WGS sequence"/>
</dbReference>
<organism evidence="2 3">
    <name type="scientific">Methylacidiphilum caldifontis</name>
    <dbReference type="NCBI Taxonomy" id="2795386"/>
    <lineage>
        <taxon>Bacteria</taxon>
        <taxon>Pseudomonadati</taxon>
        <taxon>Verrucomicrobiota</taxon>
        <taxon>Methylacidiphilae</taxon>
        <taxon>Methylacidiphilales</taxon>
        <taxon>Methylacidiphilaceae</taxon>
        <taxon>Methylacidiphilum (ex Ratnadevi et al. 2023)</taxon>
    </lineage>
</organism>
<evidence type="ECO:0000313" key="3">
    <source>
        <dbReference type="Proteomes" id="UP000297713"/>
    </source>
</evidence>
<sequence length="921" mass="104066">MRQMKLFGKIQIGNQLLDFPSLLLTLLIFFGCVLRAMAFSVHWLPISEKIEVGKESHLSLLFEDCLPQEEVRPPKISFLEFGDPVVNRVGHSHLIYEFPVIAQQAGNYIIPPFLIATDHGLIEAAPMSLNVTEEKFFALPADAIDARVIVPQGILWIGQPFAIEYRLLAHSGTFLDITSQPEWNPKDFLANRWGKPQRIVLNSNGSYASGLRYTTTLLPLKSGKIVLPSITQQLTLEIERLGHGLFSQPLVKAIRATTEPKTIEISPLPAPIPKDFSEAIGNFKLSCKVNPIDAVQGEPISITIKIEGIGNWAVPWKLKDFPECKGLRIINSKPFRQIDPESLFNGVLKMELVLIPDIYGEIDIPSYSFTYFDTTLGEYQTLKSDPFHISIKKSSSTVELADNKQNESSNNLSLTNPGYPRDMMPIGPLFGSTTGLAPFSPYAIGEEAILLTSLFLILWIYLSWEKASCDPAITKKKRAALSLKLTAQSLAKVKTAEELYQIMLLWQKAFKEFWEIPHAFPDENIIEKQLVNRFPRNLTLAKKWISLWHESQLCLYSPTLSPSSQWINDALELARKLPRVTPPIKAIFSPSNLFPFFLYAALFFTFVLIPFKNNPIFCSPARQELSDSGRFPFFIPLKDNPSRKQLTAPLYFAHSNLFCPIYSLFGSLARFPSSEEAIAEYQNGDFPKAAETWGKKALLQPLDWKTRNNLGLVFAQQEQWPKALGEWTAAFLLAPRDPVVAWNFNLALSKNPGADIQLLTLSKKNLLNKIKAFFSPGEWERIVSLSLFSLFFFFGLALLSAFRKIPLHSFVLIGLIMFSTLSCLSFWEFVSYGIFTDPFSGIIVQDSFIRSVPTEIQQQNLPVKAGSVVKIKKTYLGWYMIEFINGQKGWIRSQNVTLFYKPPQELAPPKEKPFYLSIFPP</sequence>
<dbReference type="SUPFAM" id="SSF48452">
    <property type="entry name" value="TPR-like"/>
    <property type="match status" value="1"/>
</dbReference>
<keyword evidence="3" id="KW-1185">Reference proteome</keyword>
<dbReference type="EMBL" id="LXQC01000124">
    <property type="protein sequence ID" value="TFE69560.1"/>
    <property type="molecule type" value="Genomic_DNA"/>
</dbReference>
<dbReference type="OrthoDB" id="180318at2"/>
<evidence type="ECO:0000313" key="2">
    <source>
        <dbReference type="EMBL" id="TFE69560.1"/>
    </source>
</evidence>
<dbReference type="Gene3D" id="1.25.40.10">
    <property type="entry name" value="Tetratricopeptide repeat domain"/>
    <property type="match status" value="1"/>
</dbReference>
<dbReference type="InterPro" id="IPR025738">
    <property type="entry name" value="BatD"/>
</dbReference>
<feature type="transmembrane region" description="Helical" evidence="1">
    <location>
        <begin position="782"/>
        <end position="802"/>
    </location>
</feature>
<reference evidence="2 3" key="1">
    <citation type="submission" date="2016-05" db="EMBL/GenBank/DDBJ databases">
        <title>Diversity and Homogeneity among Thermoacidophilic Verrucomicrobia Methanotrophs Linked with Geographical Origin.</title>
        <authorList>
            <person name="Erikstad H.-A."/>
            <person name="Smestad N.B."/>
            <person name="Ceballos R.M."/>
            <person name="Birkeland N.-K."/>
        </authorList>
    </citation>
    <scope>NUCLEOTIDE SEQUENCE [LARGE SCALE GENOMIC DNA]</scope>
    <source>
        <strain evidence="2 3">Phi</strain>
    </source>
</reference>
<protein>
    <recommendedName>
        <fullName evidence="4">SH3b domain-containing protein</fullName>
    </recommendedName>
</protein>
<keyword evidence="1" id="KW-0472">Membrane</keyword>
<evidence type="ECO:0000256" key="1">
    <source>
        <dbReference type="SAM" id="Phobius"/>
    </source>
</evidence>
<feature type="transmembrane region" description="Helical" evidence="1">
    <location>
        <begin position="809"/>
        <end position="830"/>
    </location>
</feature>